<dbReference type="EMBL" id="JABSTV010001253">
    <property type="protein sequence ID" value="KAH7943565.1"/>
    <property type="molecule type" value="Genomic_DNA"/>
</dbReference>
<evidence type="ECO:0000313" key="2">
    <source>
        <dbReference type="Proteomes" id="UP000821837"/>
    </source>
</evidence>
<reference evidence="1" key="2">
    <citation type="submission" date="2021-09" db="EMBL/GenBank/DDBJ databases">
        <authorList>
            <person name="Jia N."/>
            <person name="Wang J."/>
            <person name="Shi W."/>
            <person name="Du L."/>
            <person name="Sun Y."/>
            <person name="Zhan W."/>
            <person name="Jiang J."/>
            <person name="Wang Q."/>
            <person name="Zhang B."/>
            <person name="Ji P."/>
            <person name="Sakyi L.B."/>
            <person name="Cui X."/>
            <person name="Yuan T."/>
            <person name="Jiang B."/>
            <person name="Yang W."/>
            <person name="Lam T.T.-Y."/>
            <person name="Chang Q."/>
            <person name="Ding S."/>
            <person name="Wang X."/>
            <person name="Zhu J."/>
            <person name="Ruan X."/>
            <person name="Zhao L."/>
            <person name="Wei J."/>
            <person name="Que T."/>
            <person name="Du C."/>
            <person name="Cheng J."/>
            <person name="Dai P."/>
            <person name="Han X."/>
            <person name="Huang E."/>
            <person name="Gao Y."/>
            <person name="Liu J."/>
            <person name="Shao H."/>
            <person name="Ye R."/>
            <person name="Li L."/>
            <person name="Wei W."/>
            <person name="Wang X."/>
            <person name="Wang C."/>
            <person name="Huo Q."/>
            <person name="Li W."/>
            <person name="Guo W."/>
            <person name="Chen H."/>
            <person name="Chen S."/>
            <person name="Zhou L."/>
            <person name="Zhou L."/>
            <person name="Ni X."/>
            <person name="Tian J."/>
            <person name="Zhou Y."/>
            <person name="Sheng Y."/>
            <person name="Liu T."/>
            <person name="Pan Y."/>
            <person name="Xia L."/>
            <person name="Li J."/>
            <person name="Zhao F."/>
            <person name="Cao W."/>
        </authorList>
    </citation>
    <scope>NUCLEOTIDE SEQUENCE</scope>
    <source>
        <strain evidence="1">Rsan-2018</strain>
        <tissue evidence="1">Larvae</tissue>
    </source>
</reference>
<evidence type="ECO:0000313" key="1">
    <source>
        <dbReference type="EMBL" id="KAH7943565.1"/>
    </source>
</evidence>
<proteinExistence type="predicted"/>
<comment type="caution">
    <text evidence="1">The sequence shown here is derived from an EMBL/GenBank/DDBJ whole genome shotgun (WGS) entry which is preliminary data.</text>
</comment>
<dbReference type="Proteomes" id="UP000821837">
    <property type="component" value="Unassembled WGS sequence"/>
</dbReference>
<accession>A0A9D4PK41</accession>
<keyword evidence="2" id="KW-1185">Reference proteome</keyword>
<name>A0A9D4PK41_RHISA</name>
<evidence type="ECO:0008006" key="3">
    <source>
        <dbReference type="Google" id="ProtNLM"/>
    </source>
</evidence>
<sequence>MDTESLAGTATKRKAYEAAQTLILIMAGRSRNTTIWQWNCRGFARKRPVLQQFLASRDRPEIIALQEGGKHAQLAGYKTYTSGRANSQHVADATTDIEVEKSVPSCDRHYAKLWARKRKLETLLRTRKWDKDIRRRLARSSSTPTSVLDPSSLFLHIRG</sequence>
<gene>
    <name evidence="1" type="ORF">HPB52_009221</name>
</gene>
<organism evidence="1 2">
    <name type="scientific">Rhipicephalus sanguineus</name>
    <name type="common">Brown dog tick</name>
    <name type="synonym">Ixodes sanguineus</name>
    <dbReference type="NCBI Taxonomy" id="34632"/>
    <lineage>
        <taxon>Eukaryota</taxon>
        <taxon>Metazoa</taxon>
        <taxon>Ecdysozoa</taxon>
        <taxon>Arthropoda</taxon>
        <taxon>Chelicerata</taxon>
        <taxon>Arachnida</taxon>
        <taxon>Acari</taxon>
        <taxon>Parasitiformes</taxon>
        <taxon>Ixodida</taxon>
        <taxon>Ixodoidea</taxon>
        <taxon>Ixodidae</taxon>
        <taxon>Rhipicephalinae</taxon>
        <taxon>Rhipicephalus</taxon>
        <taxon>Rhipicephalus</taxon>
    </lineage>
</organism>
<reference evidence="1" key="1">
    <citation type="journal article" date="2020" name="Cell">
        <title>Large-Scale Comparative Analyses of Tick Genomes Elucidate Their Genetic Diversity and Vector Capacities.</title>
        <authorList>
            <consortium name="Tick Genome and Microbiome Consortium (TIGMIC)"/>
            <person name="Jia N."/>
            <person name="Wang J."/>
            <person name="Shi W."/>
            <person name="Du L."/>
            <person name="Sun Y."/>
            <person name="Zhan W."/>
            <person name="Jiang J.F."/>
            <person name="Wang Q."/>
            <person name="Zhang B."/>
            <person name="Ji P."/>
            <person name="Bell-Sakyi L."/>
            <person name="Cui X.M."/>
            <person name="Yuan T.T."/>
            <person name="Jiang B.G."/>
            <person name="Yang W.F."/>
            <person name="Lam T.T."/>
            <person name="Chang Q.C."/>
            <person name="Ding S.J."/>
            <person name="Wang X.J."/>
            <person name="Zhu J.G."/>
            <person name="Ruan X.D."/>
            <person name="Zhao L."/>
            <person name="Wei J.T."/>
            <person name="Ye R.Z."/>
            <person name="Que T.C."/>
            <person name="Du C.H."/>
            <person name="Zhou Y.H."/>
            <person name="Cheng J.X."/>
            <person name="Dai P.F."/>
            <person name="Guo W.B."/>
            <person name="Han X.H."/>
            <person name="Huang E.J."/>
            <person name="Li L.F."/>
            <person name="Wei W."/>
            <person name="Gao Y.C."/>
            <person name="Liu J.Z."/>
            <person name="Shao H.Z."/>
            <person name="Wang X."/>
            <person name="Wang C.C."/>
            <person name="Yang T.C."/>
            <person name="Huo Q.B."/>
            <person name="Li W."/>
            <person name="Chen H.Y."/>
            <person name="Chen S.E."/>
            <person name="Zhou L.G."/>
            <person name="Ni X.B."/>
            <person name="Tian J.H."/>
            <person name="Sheng Y."/>
            <person name="Liu T."/>
            <person name="Pan Y.S."/>
            <person name="Xia L.Y."/>
            <person name="Li J."/>
            <person name="Zhao F."/>
            <person name="Cao W.C."/>
        </authorList>
    </citation>
    <scope>NUCLEOTIDE SEQUENCE</scope>
    <source>
        <strain evidence="1">Rsan-2018</strain>
    </source>
</reference>
<dbReference type="AlphaFoldDB" id="A0A9D4PK41"/>
<dbReference type="VEuPathDB" id="VectorBase:RSAN_026790"/>
<protein>
    <recommendedName>
        <fullName evidence="3">Tick transposon</fullName>
    </recommendedName>
</protein>